<dbReference type="Proteomes" id="UP000244005">
    <property type="component" value="Unassembled WGS sequence"/>
</dbReference>
<sequence length="68" mass="7124">MIDSRRGASAPTHALPSTPTAFLGCDLAHLSFPLGHIDLRCVRGRELTLARARASASAGAVGRLRRSG</sequence>
<dbReference type="Gramene" id="Mp6g15800.1">
    <property type="protein sequence ID" value="Mp6g15800.1.cds1"/>
    <property type="gene ID" value="Mp6g15800"/>
</dbReference>
<keyword evidence="2" id="KW-1185">Reference proteome</keyword>
<evidence type="ECO:0000313" key="2">
    <source>
        <dbReference type="Proteomes" id="UP000244005"/>
    </source>
</evidence>
<organism evidence="1 2">
    <name type="scientific">Marchantia polymorpha</name>
    <name type="common">Common liverwort</name>
    <name type="synonym">Marchantia aquatica</name>
    <dbReference type="NCBI Taxonomy" id="3197"/>
    <lineage>
        <taxon>Eukaryota</taxon>
        <taxon>Viridiplantae</taxon>
        <taxon>Streptophyta</taxon>
        <taxon>Embryophyta</taxon>
        <taxon>Marchantiophyta</taxon>
        <taxon>Marchantiopsida</taxon>
        <taxon>Marchantiidae</taxon>
        <taxon>Marchantiales</taxon>
        <taxon>Marchantiaceae</taxon>
        <taxon>Marchantia</taxon>
    </lineage>
</organism>
<dbReference type="EMBL" id="KZ772728">
    <property type="protein sequence ID" value="PTQ37642.1"/>
    <property type="molecule type" value="Genomic_DNA"/>
</dbReference>
<dbReference type="AlphaFoldDB" id="A0A2R6WUW0"/>
<reference evidence="2" key="1">
    <citation type="journal article" date="2017" name="Cell">
        <title>Insights into land plant evolution garnered from the Marchantia polymorpha genome.</title>
        <authorList>
            <person name="Bowman J.L."/>
            <person name="Kohchi T."/>
            <person name="Yamato K.T."/>
            <person name="Jenkins J."/>
            <person name="Shu S."/>
            <person name="Ishizaki K."/>
            <person name="Yamaoka S."/>
            <person name="Nishihama R."/>
            <person name="Nakamura Y."/>
            <person name="Berger F."/>
            <person name="Adam C."/>
            <person name="Aki S.S."/>
            <person name="Althoff F."/>
            <person name="Araki T."/>
            <person name="Arteaga-Vazquez M.A."/>
            <person name="Balasubrmanian S."/>
            <person name="Barry K."/>
            <person name="Bauer D."/>
            <person name="Boehm C.R."/>
            <person name="Briginshaw L."/>
            <person name="Caballero-Perez J."/>
            <person name="Catarino B."/>
            <person name="Chen F."/>
            <person name="Chiyoda S."/>
            <person name="Chovatia M."/>
            <person name="Davies K.M."/>
            <person name="Delmans M."/>
            <person name="Demura T."/>
            <person name="Dierschke T."/>
            <person name="Dolan L."/>
            <person name="Dorantes-Acosta A.E."/>
            <person name="Eklund D.M."/>
            <person name="Florent S.N."/>
            <person name="Flores-Sandoval E."/>
            <person name="Fujiyama A."/>
            <person name="Fukuzawa H."/>
            <person name="Galik B."/>
            <person name="Grimanelli D."/>
            <person name="Grimwood J."/>
            <person name="Grossniklaus U."/>
            <person name="Hamada T."/>
            <person name="Haseloff J."/>
            <person name="Hetherington A.J."/>
            <person name="Higo A."/>
            <person name="Hirakawa Y."/>
            <person name="Hundley H.N."/>
            <person name="Ikeda Y."/>
            <person name="Inoue K."/>
            <person name="Inoue S.I."/>
            <person name="Ishida S."/>
            <person name="Jia Q."/>
            <person name="Kakita M."/>
            <person name="Kanazawa T."/>
            <person name="Kawai Y."/>
            <person name="Kawashima T."/>
            <person name="Kennedy M."/>
            <person name="Kinose K."/>
            <person name="Kinoshita T."/>
            <person name="Kohara Y."/>
            <person name="Koide E."/>
            <person name="Komatsu K."/>
            <person name="Kopischke S."/>
            <person name="Kubo M."/>
            <person name="Kyozuka J."/>
            <person name="Lagercrantz U."/>
            <person name="Lin S.S."/>
            <person name="Lindquist E."/>
            <person name="Lipzen A.M."/>
            <person name="Lu C.W."/>
            <person name="De Luna E."/>
            <person name="Martienssen R.A."/>
            <person name="Minamino N."/>
            <person name="Mizutani M."/>
            <person name="Mizutani M."/>
            <person name="Mochizuki N."/>
            <person name="Monte I."/>
            <person name="Mosher R."/>
            <person name="Nagasaki H."/>
            <person name="Nakagami H."/>
            <person name="Naramoto S."/>
            <person name="Nishitani K."/>
            <person name="Ohtani M."/>
            <person name="Okamoto T."/>
            <person name="Okumura M."/>
            <person name="Phillips J."/>
            <person name="Pollak B."/>
            <person name="Reinders A."/>
            <person name="Rovekamp M."/>
            <person name="Sano R."/>
            <person name="Sawa S."/>
            <person name="Schmid M.W."/>
            <person name="Shirakawa M."/>
            <person name="Solano R."/>
            <person name="Spunde A."/>
            <person name="Suetsugu N."/>
            <person name="Sugano S."/>
            <person name="Sugiyama A."/>
            <person name="Sun R."/>
            <person name="Suzuki Y."/>
            <person name="Takenaka M."/>
            <person name="Takezawa D."/>
            <person name="Tomogane H."/>
            <person name="Tsuzuki M."/>
            <person name="Ueda T."/>
            <person name="Umeda M."/>
            <person name="Ward J.M."/>
            <person name="Watanabe Y."/>
            <person name="Yazaki K."/>
            <person name="Yokoyama R."/>
            <person name="Yoshitake Y."/>
            <person name="Yotsui I."/>
            <person name="Zachgo S."/>
            <person name="Schmutz J."/>
        </authorList>
    </citation>
    <scope>NUCLEOTIDE SEQUENCE [LARGE SCALE GENOMIC DNA]</scope>
    <source>
        <strain evidence="2">Tak-1</strain>
    </source>
</reference>
<dbReference type="PROSITE" id="PS51257">
    <property type="entry name" value="PROKAR_LIPOPROTEIN"/>
    <property type="match status" value="1"/>
</dbReference>
<gene>
    <name evidence="1" type="ORF">MARPO_0056s0092</name>
</gene>
<protein>
    <submittedName>
        <fullName evidence="1">Uncharacterized protein</fullName>
    </submittedName>
</protein>
<evidence type="ECO:0000313" key="1">
    <source>
        <dbReference type="EMBL" id="PTQ37642.1"/>
    </source>
</evidence>
<proteinExistence type="predicted"/>
<name>A0A2R6WUW0_MARPO</name>
<accession>A0A2R6WUW0</accession>